<dbReference type="Proteomes" id="UP000321901">
    <property type="component" value="Unassembled WGS sequence"/>
</dbReference>
<accession>A0A511Z4R2</accession>
<organism evidence="2 3">
    <name type="scientific">Sporosarcina luteola</name>
    <dbReference type="NCBI Taxonomy" id="582850"/>
    <lineage>
        <taxon>Bacteria</taxon>
        <taxon>Bacillati</taxon>
        <taxon>Bacillota</taxon>
        <taxon>Bacilli</taxon>
        <taxon>Bacillales</taxon>
        <taxon>Caryophanaceae</taxon>
        <taxon>Sporosarcina</taxon>
    </lineage>
</organism>
<keyword evidence="1" id="KW-0812">Transmembrane</keyword>
<dbReference type="RefSeq" id="WP_170232575.1">
    <property type="nucleotide sequence ID" value="NZ_BJYL01000008.1"/>
</dbReference>
<feature type="transmembrane region" description="Helical" evidence="1">
    <location>
        <begin position="95"/>
        <end position="114"/>
    </location>
</feature>
<evidence type="ECO:0000313" key="3">
    <source>
        <dbReference type="Proteomes" id="UP000321901"/>
    </source>
</evidence>
<keyword evidence="1" id="KW-0472">Membrane</keyword>
<protein>
    <submittedName>
        <fullName evidence="2">Zinc ribbon domain-containing protein</fullName>
    </submittedName>
</protein>
<name>A0A511Z4R2_9BACL</name>
<evidence type="ECO:0000256" key="1">
    <source>
        <dbReference type="SAM" id="Phobius"/>
    </source>
</evidence>
<feature type="transmembrane region" description="Helical" evidence="1">
    <location>
        <begin position="201"/>
        <end position="224"/>
    </location>
</feature>
<reference evidence="2 3" key="1">
    <citation type="submission" date="2019-07" db="EMBL/GenBank/DDBJ databases">
        <title>Whole genome shotgun sequence of Sporosarcina luteola NBRC 105378.</title>
        <authorList>
            <person name="Hosoyama A."/>
            <person name="Uohara A."/>
            <person name="Ohji S."/>
            <person name="Ichikawa N."/>
        </authorList>
    </citation>
    <scope>NUCLEOTIDE SEQUENCE [LARGE SCALE GENOMIC DNA]</scope>
    <source>
        <strain evidence="2 3">NBRC 105378</strain>
    </source>
</reference>
<feature type="transmembrane region" description="Helical" evidence="1">
    <location>
        <begin position="134"/>
        <end position="160"/>
    </location>
</feature>
<feature type="transmembrane region" description="Helical" evidence="1">
    <location>
        <begin position="236"/>
        <end position="257"/>
    </location>
</feature>
<proteinExistence type="predicted"/>
<keyword evidence="3" id="KW-1185">Reference proteome</keyword>
<gene>
    <name evidence="2" type="ORF">SLU01_07490</name>
</gene>
<dbReference type="AlphaFoldDB" id="A0A511Z4R2"/>
<evidence type="ECO:0000313" key="2">
    <source>
        <dbReference type="EMBL" id="GEN82437.1"/>
    </source>
</evidence>
<sequence>MRCGHCGNVQGNGHFCGNCGVRLGVANNVDVNQSVISGEQQAVAAKVAKVESSVQLDNLKKGFQAYRSYFKQHLKAPSLSFTEQADEFRHGVISLMLYAIIFGLSFYSAINGVLQASVGGIAELVGEMYDELSYFSVFINVFVFIVISMGIVSLGLFMISKYFGPDYSFKKILVHYGAHSLPAIVVGLIALGVLLMKSYVYGSFIMLAGLVYVIVISPGYVMGALLSKQPKGVDPLYGFTLYVIVVILLFAILYKFIGDTAVGNYLENLRSLL</sequence>
<feature type="transmembrane region" description="Helical" evidence="1">
    <location>
        <begin position="172"/>
        <end position="195"/>
    </location>
</feature>
<comment type="caution">
    <text evidence="2">The sequence shown here is derived from an EMBL/GenBank/DDBJ whole genome shotgun (WGS) entry which is preliminary data.</text>
</comment>
<keyword evidence="1" id="KW-1133">Transmembrane helix</keyword>
<dbReference type="EMBL" id="BJYL01000008">
    <property type="protein sequence ID" value="GEN82437.1"/>
    <property type="molecule type" value="Genomic_DNA"/>
</dbReference>